<dbReference type="GO" id="GO:0004322">
    <property type="term" value="F:ferroxidase activity"/>
    <property type="evidence" value="ECO:0007669"/>
    <property type="project" value="TreeGrafter"/>
</dbReference>
<evidence type="ECO:0000256" key="19">
    <source>
        <dbReference type="SAM" id="SignalP"/>
    </source>
</evidence>
<dbReference type="GO" id="GO:0033215">
    <property type="term" value="P:reductive iron assimilation"/>
    <property type="evidence" value="ECO:0007669"/>
    <property type="project" value="TreeGrafter"/>
</dbReference>
<dbReference type="InterPro" id="IPR044130">
    <property type="entry name" value="CuRO_2_Fet3-like"/>
</dbReference>
<dbReference type="Pfam" id="PF07731">
    <property type="entry name" value="Cu-oxidase_2"/>
    <property type="match status" value="1"/>
</dbReference>
<evidence type="ECO:0000256" key="13">
    <source>
        <dbReference type="ARBA" id="ARBA00023065"/>
    </source>
</evidence>
<keyword evidence="8" id="KW-0677">Repeat</keyword>
<dbReference type="FunFam" id="2.60.40.420:FF:000024">
    <property type="entry name" value="FET5p Multicopper oxidase"/>
    <property type="match status" value="1"/>
</dbReference>
<evidence type="ECO:0000256" key="4">
    <source>
        <dbReference type="ARBA" id="ARBA00022496"/>
    </source>
</evidence>
<keyword evidence="6" id="KW-0479">Metal-binding</keyword>
<feature type="transmembrane region" description="Helical" evidence="18">
    <location>
        <begin position="670"/>
        <end position="694"/>
    </location>
</feature>
<proteinExistence type="inferred from homology"/>
<feature type="transmembrane region" description="Helical" evidence="18">
    <location>
        <begin position="637"/>
        <end position="658"/>
    </location>
</feature>
<dbReference type="FunCoup" id="G3JHW9">
    <property type="interactions" value="655"/>
</dbReference>
<keyword evidence="11" id="KW-0408">Iron</keyword>
<keyword evidence="5 18" id="KW-0812">Transmembrane</keyword>
<dbReference type="Pfam" id="PF07732">
    <property type="entry name" value="Cu-oxidase_3"/>
    <property type="match status" value="1"/>
</dbReference>
<evidence type="ECO:0000256" key="18">
    <source>
        <dbReference type="SAM" id="Phobius"/>
    </source>
</evidence>
<evidence type="ECO:0000256" key="12">
    <source>
        <dbReference type="ARBA" id="ARBA00023008"/>
    </source>
</evidence>
<dbReference type="PROSITE" id="PS00079">
    <property type="entry name" value="MULTICOPPER_OXIDASE1"/>
    <property type="match status" value="2"/>
</dbReference>
<dbReference type="SUPFAM" id="SSF49503">
    <property type="entry name" value="Cupredoxins"/>
    <property type="match status" value="3"/>
</dbReference>
<dbReference type="OMA" id="GLRGMFI"/>
<sequence length="850" mass="92179">MAPLVQTAVVAALAAIASAATITHDFNITWVTANPDNAQPRPVIGINNQWPIPRLEVDVGDRLVINVNNQLGNQSTSLHFHGLYMNGSSLMDGPTGVTQCPIPPGSSFTYNFTVDQPGTYWYHSHSNAQYPDGLRGPLIVNDKDFPYKDKVDDEFIVTLSDWYHDQMQDLIPTFLYKGNPTGAEPVPKAALMNETLNLDVPVKPGKTYMFRVINIGAFAGQYLWIEGHTMQIVEVDGIYTKSAAAEMIYIAAAQRVSFLLTTKNDTSANFPIVALMDTTLFDALPEDLNYNSTGWLNYDDSKPKPDAKIVYELDAFDDMTLEPYDEEKLLPEPSKIVELDVIMDNLGDGANYAFFNNITYKSPKVPTLYSVLSSGDQATNPTVYGEYTHPFVLEKDEIVQIVVNNLDSGRHPFHFHGHAFQAIHRSAEEAGTLASENLTESDFTQVPMRRDTLVVWPNGNIVLRFKANNPGVWLFHCHIEWHVVSGLLATFVEAPLELQKQFTIPQNHLDNCAAQGMATQGNAAGNTKDLLDLTGQPEPPRPLPAGFTTRGIIAFVFSWITGILGVLVVAWYGLSTPTKTTHDHEHLVGPANGTTEVREASATAGTTAATAGTTGETTSTAAEANATAASQHLSLPIPAAVTVLVAILPVAAFLNAFVYPNLLRSATSDLARAVPIALQALQAILTAVLATLVAQDFAPSAAATRSCALDAAWQALYAARDADAVRLVQDTLGCCGYAAVDDRAFPFASLIRQTCAEIYGRDRACAAPWRVALETHAGVAFAVVVAVALMQILGLVLMRPSTSWWTALRTPEDEEGEEYDEQSRLLGAERGQQVASSPVAGPSTHIEAAR</sequence>
<evidence type="ECO:0000256" key="17">
    <source>
        <dbReference type="SAM" id="MobiDB-lite"/>
    </source>
</evidence>
<dbReference type="GeneID" id="18167151"/>
<evidence type="ECO:0000256" key="2">
    <source>
        <dbReference type="ARBA" id="ARBA00022448"/>
    </source>
</evidence>
<dbReference type="InParanoid" id="G3JHW9"/>
<feature type="region of interest" description="Disordered" evidence="17">
    <location>
        <begin position="811"/>
        <end position="850"/>
    </location>
</feature>
<dbReference type="FunFam" id="2.60.40.420:FF:000025">
    <property type="entry name" value="FET5p Multicopper oxidase"/>
    <property type="match status" value="1"/>
</dbReference>
<organism evidence="23 24">
    <name type="scientific">Cordyceps militaris (strain CM01)</name>
    <name type="common">Caterpillar fungus</name>
    <dbReference type="NCBI Taxonomy" id="983644"/>
    <lineage>
        <taxon>Eukaryota</taxon>
        <taxon>Fungi</taxon>
        <taxon>Dikarya</taxon>
        <taxon>Ascomycota</taxon>
        <taxon>Pezizomycotina</taxon>
        <taxon>Sordariomycetes</taxon>
        <taxon>Hypocreomycetidae</taxon>
        <taxon>Hypocreales</taxon>
        <taxon>Cordycipitaceae</taxon>
        <taxon>Cordyceps</taxon>
    </lineage>
</organism>
<dbReference type="FunFam" id="2.60.40.420:FF:000022">
    <property type="entry name" value="FET5p Multicopper oxidase"/>
    <property type="match status" value="1"/>
</dbReference>
<evidence type="ECO:0000256" key="5">
    <source>
        <dbReference type="ARBA" id="ARBA00022692"/>
    </source>
</evidence>
<evidence type="ECO:0000259" key="21">
    <source>
        <dbReference type="Pfam" id="PF07731"/>
    </source>
</evidence>
<dbReference type="HOGENOM" id="CLU_006504_7_3_1"/>
<evidence type="ECO:0000256" key="9">
    <source>
        <dbReference type="ARBA" id="ARBA00022989"/>
    </source>
</evidence>
<comment type="subcellular location">
    <subcellularLocation>
        <location evidence="16">Cell membrane</location>
        <topology evidence="16">Single-pass type I membrane protein</topology>
        <orientation evidence="16">Extracellular side</orientation>
    </subcellularLocation>
</comment>
<keyword evidence="13" id="KW-0406">Ion transport</keyword>
<gene>
    <name evidence="23" type="ORF">CCM_05131</name>
</gene>
<keyword evidence="10" id="KW-0560">Oxidoreductase</keyword>
<dbReference type="VEuPathDB" id="FungiDB:CCM_05131"/>
<keyword evidence="15" id="KW-0325">Glycoprotein</keyword>
<dbReference type="CDD" id="cd13899">
    <property type="entry name" value="CuRO_3_Fet3p"/>
    <property type="match status" value="1"/>
</dbReference>
<evidence type="ECO:0000259" key="20">
    <source>
        <dbReference type="Pfam" id="PF00394"/>
    </source>
</evidence>
<dbReference type="CDD" id="cd13851">
    <property type="entry name" value="CuRO_1_Fet3p"/>
    <property type="match status" value="1"/>
</dbReference>
<dbReference type="GO" id="GO:0005507">
    <property type="term" value="F:copper ion binding"/>
    <property type="evidence" value="ECO:0007669"/>
    <property type="project" value="InterPro"/>
</dbReference>
<feature type="domain" description="Plastocyanin-like" evidence="22">
    <location>
        <begin position="28"/>
        <end position="143"/>
    </location>
</feature>
<keyword evidence="14 18" id="KW-0472">Membrane</keyword>
<keyword evidence="4" id="KW-0410">Iron transport</keyword>
<dbReference type="eggNOG" id="KOG1263">
    <property type="taxonomic scope" value="Eukaryota"/>
</dbReference>
<comment type="similarity">
    <text evidence="1">Belongs to the multicopper oxidase family.</text>
</comment>
<dbReference type="RefSeq" id="XP_006670340.1">
    <property type="nucleotide sequence ID" value="XM_006670277.1"/>
</dbReference>
<dbReference type="PANTHER" id="PTHR11709:SF361">
    <property type="entry name" value="IRON TRANSPORT MULTICOPPER OXIDASE FET3"/>
    <property type="match status" value="1"/>
</dbReference>
<protein>
    <submittedName>
        <fullName evidence="23">Iron transport multicopper oxidase FET3</fullName>
    </submittedName>
</protein>
<evidence type="ECO:0000256" key="3">
    <source>
        <dbReference type="ARBA" id="ARBA00022475"/>
    </source>
</evidence>
<dbReference type="GO" id="GO:0010106">
    <property type="term" value="P:cellular response to iron ion starvation"/>
    <property type="evidence" value="ECO:0007669"/>
    <property type="project" value="TreeGrafter"/>
</dbReference>
<dbReference type="InterPro" id="IPR001117">
    <property type="entry name" value="Cu-oxidase_2nd"/>
</dbReference>
<evidence type="ECO:0000256" key="7">
    <source>
        <dbReference type="ARBA" id="ARBA00022729"/>
    </source>
</evidence>
<dbReference type="Proteomes" id="UP000001610">
    <property type="component" value="Unassembled WGS sequence"/>
</dbReference>
<evidence type="ECO:0000256" key="1">
    <source>
        <dbReference type="ARBA" id="ARBA00010609"/>
    </source>
</evidence>
<dbReference type="OrthoDB" id="2121828at2759"/>
<dbReference type="CDD" id="cd13877">
    <property type="entry name" value="CuRO_2_Fet3p_like"/>
    <property type="match status" value="1"/>
</dbReference>
<evidence type="ECO:0000313" key="24">
    <source>
        <dbReference type="Proteomes" id="UP000001610"/>
    </source>
</evidence>
<dbReference type="STRING" id="983644.G3JHW9"/>
<evidence type="ECO:0000313" key="23">
    <source>
        <dbReference type="EMBL" id="EGX90975.1"/>
    </source>
</evidence>
<dbReference type="EMBL" id="JH126402">
    <property type="protein sequence ID" value="EGX90975.1"/>
    <property type="molecule type" value="Genomic_DNA"/>
</dbReference>
<dbReference type="PROSITE" id="PS00080">
    <property type="entry name" value="MULTICOPPER_OXIDASE2"/>
    <property type="match status" value="1"/>
</dbReference>
<keyword evidence="2" id="KW-0813">Transport</keyword>
<accession>G3JHW9</accession>
<dbReference type="KEGG" id="cmt:CCM_05131"/>
<evidence type="ECO:0000256" key="6">
    <source>
        <dbReference type="ARBA" id="ARBA00022723"/>
    </source>
</evidence>
<reference evidence="23 24" key="1">
    <citation type="journal article" date="2011" name="Genome Biol.">
        <title>Genome sequence of the insect pathogenic fungus Cordyceps militaris, a valued traditional Chinese medicine.</title>
        <authorList>
            <person name="Zheng P."/>
            <person name="Xia Y."/>
            <person name="Xiao G."/>
            <person name="Xiong C."/>
            <person name="Hu X."/>
            <person name="Zhang S."/>
            <person name="Zheng H."/>
            <person name="Huang Y."/>
            <person name="Zhou Y."/>
            <person name="Wang S."/>
            <person name="Zhao G.P."/>
            <person name="Liu X."/>
            <person name="St Leger R.J."/>
            <person name="Wang C."/>
        </authorList>
    </citation>
    <scope>NUCLEOTIDE SEQUENCE [LARGE SCALE GENOMIC DNA]</scope>
    <source>
        <strain evidence="23 24">CM01</strain>
    </source>
</reference>
<dbReference type="Pfam" id="PF00394">
    <property type="entry name" value="Cu-oxidase"/>
    <property type="match status" value="1"/>
</dbReference>
<dbReference type="Gene3D" id="2.60.40.420">
    <property type="entry name" value="Cupredoxins - blue copper proteins"/>
    <property type="match status" value="3"/>
</dbReference>
<keyword evidence="12" id="KW-0186">Copper</keyword>
<dbReference type="InterPro" id="IPR045087">
    <property type="entry name" value="Cu-oxidase_fam"/>
</dbReference>
<dbReference type="InterPro" id="IPR033138">
    <property type="entry name" value="Cu_oxidase_CS"/>
</dbReference>
<dbReference type="AlphaFoldDB" id="G3JHW9"/>
<keyword evidence="7 19" id="KW-0732">Signal</keyword>
<feature type="transmembrane region" description="Helical" evidence="18">
    <location>
        <begin position="551"/>
        <end position="574"/>
    </location>
</feature>
<keyword evidence="9 18" id="KW-1133">Transmembrane helix</keyword>
<feature type="chain" id="PRO_5003446154" evidence="19">
    <location>
        <begin position="20"/>
        <end position="850"/>
    </location>
</feature>
<feature type="signal peptide" evidence="19">
    <location>
        <begin position="1"/>
        <end position="19"/>
    </location>
</feature>
<feature type="domain" description="Plastocyanin-like" evidence="21">
    <location>
        <begin position="361"/>
        <end position="495"/>
    </location>
</feature>
<feature type="domain" description="Plastocyanin-like" evidence="20">
    <location>
        <begin position="154"/>
        <end position="300"/>
    </location>
</feature>
<evidence type="ECO:0000259" key="22">
    <source>
        <dbReference type="Pfam" id="PF07732"/>
    </source>
</evidence>
<evidence type="ECO:0000256" key="14">
    <source>
        <dbReference type="ARBA" id="ARBA00023136"/>
    </source>
</evidence>
<dbReference type="PANTHER" id="PTHR11709">
    <property type="entry name" value="MULTI-COPPER OXIDASE"/>
    <property type="match status" value="1"/>
</dbReference>
<dbReference type="InterPro" id="IPR011707">
    <property type="entry name" value="Cu-oxidase-like_N"/>
</dbReference>
<keyword evidence="3" id="KW-1003">Cell membrane</keyword>
<evidence type="ECO:0000256" key="8">
    <source>
        <dbReference type="ARBA" id="ARBA00022737"/>
    </source>
</evidence>
<evidence type="ECO:0000256" key="11">
    <source>
        <dbReference type="ARBA" id="ARBA00023004"/>
    </source>
</evidence>
<dbReference type="InterPro" id="IPR011706">
    <property type="entry name" value="Cu-oxidase_C"/>
</dbReference>
<evidence type="ECO:0000256" key="15">
    <source>
        <dbReference type="ARBA" id="ARBA00023180"/>
    </source>
</evidence>
<evidence type="ECO:0000256" key="16">
    <source>
        <dbReference type="ARBA" id="ARBA00037814"/>
    </source>
</evidence>
<dbReference type="InterPro" id="IPR002355">
    <property type="entry name" value="Cu_oxidase_Cu_BS"/>
</dbReference>
<dbReference type="InterPro" id="IPR008972">
    <property type="entry name" value="Cupredoxin"/>
</dbReference>
<evidence type="ECO:0000256" key="10">
    <source>
        <dbReference type="ARBA" id="ARBA00023002"/>
    </source>
</evidence>
<keyword evidence="24" id="KW-1185">Reference proteome</keyword>
<feature type="transmembrane region" description="Helical" evidence="18">
    <location>
        <begin position="777"/>
        <end position="798"/>
    </location>
</feature>
<name>G3JHW9_CORMM</name>
<dbReference type="GO" id="GO:0033573">
    <property type="term" value="C:high-affinity iron permease complex"/>
    <property type="evidence" value="ECO:0007669"/>
    <property type="project" value="TreeGrafter"/>
</dbReference>